<dbReference type="EMBL" id="CP007547">
    <property type="protein sequence ID" value="AIL46988.1"/>
    <property type="molecule type" value="Genomic_DNA"/>
</dbReference>
<dbReference type="eggNOG" id="ENOG5032XVP">
    <property type="taxonomic scope" value="Bacteria"/>
</dbReference>
<reference evidence="1" key="1">
    <citation type="journal article" date="2013" name="Lancet">
        <title>First case of E anophelis outbreak in an intensive-care unit.</title>
        <authorList>
            <person name="Teo J."/>
            <person name="Tan S.Y."/>
            <person name="Tay M."/>
            <person name="Ding Y."/>
            <person name="Kjelleberg S."/>
            <person name="Givskov M."/>
            <person name="Lin R.T."/>
            <person name="Yang L."/>
        </authorList>
    </citation>
    <scope>NUCLEOTIDE SEQUENCE [LARGE SCALE GENOMIC DNA]</scope>
    <source>
        <strain evidence="1">NUHP1</strain>
    </source>
</reference>
<protein>
    <submittedName>
        <fullName evidence="1">Uncharacterized protein</fullName>
    </submittedName>
</protein>
<sequence>MAICKLCKEREANKKNTHYLTDAIIRTCLNLDGTNEREKGLYFALDNTNPFVDFNFQKLDELTLERVVGRKATDEEIEKAKSIPFSVDYVFCSQCEKLFTDIETPFIEKILPRFRQADLTGIETISVEEINIVRSFFYTQIYRSAVCEDILDFPAEFLEKLRLNILENNGETSIPLSITYLQTLGGNAAYTENYVGFTSDKNPYVIFMNDFVIQVYTDPDSIKHVPFYGLNDADTFASFININEDVFTFNIFSDANRKALLNDIVINEKVKKTIEYYKETFNMLWRKLLNFDAPEWQKERYIVALVNGDQNNLLKYTKDEVFNFTLKYMAILLIRE</sequence>
<organism evidence="1 2">
    <name type="scientific">Elizabethkingia anophelis NUHP1</name>
    <dbReference type="NCBI Taxonomy" id="1338011"/>
    <lineage>
        <taxon>Bacteria</taxon>
        <taxon>Pseudomonadati</taxon>
        <taxon>Bacteroidota</taxon>
        <taxon>Flavobacteriia</taxon>
        <taxon>Flavobacteriales</taxon>
        <taxon>Weeksellaceae</taxon>
        <taxon>Elizabethkingia</taxon>
    </lineage>
</organism>
<gene>
    <name evidence="1" type="ORF">BD94_3213</name>
</gene>
<dbReference type="HOGENOM" id="CLU_820601_0_0_10"/>
<name>A0A077EKD8_9FLAO</name>
<dbReference type="Proteomes" id="UP000028933">
    <property type="component" value="Chromosome"/>
</dbReference>
<dbReference type="AlphaFoldDB" id="A0A077EKD8"/>
<evidence type="ECO:0000313" key="1">
    <source>
        <dbReference type="EMBL" id="AIL46988.1"/>
    </source>
</evidence>
<evidence type="ECO:0000313" key="2">
    <source>
        <dbReference type="Proteomes" id="UP000028933"/>
    </source>
</evidence>
<accession>A0A077EKD8</accession>
<dbReference type="RefSeq" id="WP_024566318.1">
    <property type="nucleotide sequence ID" value="NZ_CP007547.1"/>
</dbReference>
<dbReference type="KEGG" id="eao:BD94_3213"/>
<proteinExistence type="predicted"/>
<reference evidence="1" key="2">
    <citation type="journal article" date="2015" name="Genome Biol. Evol.">
        <title>Complete Genome Sequence and Transcriptomic Analysis of the Novel Pathogen Elizabethkingia anophelis in Response to Oxidative Stress.</title>
        <authorList>
            <person name="Li Y."/>
            <person name="Liu Y."/>
            <person name="Chew S.C."/>
            <person name="Tay M."/>
            <person name="Salido M.M."/>
            <person name="Teo J."/>
            <person name="Lauro F.M."/>
            <person name="Givskov M."/>
            <person name="Yang L."/>
        </authorList>
    </citation>
    <scope>NUCLEOTIDE SEQUENCE</scope>
    <source>
        <strain evidence="1">NUHP1</strain>
    </source>
</reference>